<accession>A0A848AZC3</accession>
<dbReference type="InterPro" id="IPR022896">
    <property type="entry name" value="TrioseP_Isoase_bac/euk"/>
</dbReference>
<dbReference type="CDD" id="cd00311">
    <property type="entry name" value="TIM"/>
    <property type="match status" value="1"/>
</dbReference>
<protein>
    <recommendedName>
        <fullName evidence="7 8">Triosephosphate isomerase</fullName>
        <shortName evidence="7">TIM</shortName>
        <shortName evidence="7">TPI</shortName>
        <ecNumber evidence="7 8">5.3.1.1</ecNumber>
    </recommendedName>
    <alternativeName>
        <fullName evidence="7">Triose-phosphate isomerase</fullName>
    </alternativeName>
</protein>
<dbReference type="SUPFAM" id="SSF51351">
    <property type="entry name" value="Triosephosphate isomerase (TIM)"/>
    <property type="match status" value="1"/>
</dbReference>
<keyword evidence="4 7" id="KW-0963">Cytoplasm</keyword>
<dbReference type="EMBL" id="JABAEW010000007">
    <property type="protein sequence ID" value="NMD86016.1"/>
    <property type="molecule type" value="Genomic_DNA"/>
</dbReference>
<dbReference type="NCBIfam" id="TIGR00419">
    <property type="entry name" value="tim"/>
    <property type="match status" value="1"/>
</dbReference>
<proteinExistence type="inferred from homology"/>
<feature type="binding site" evidence="7">
    <location>
        <position position="219"/>
    </location>
    <ligand>
        <name>substrate</name>
    </ligand>
</feature>
<comment type="pathway">
    <text evidence="1 7 8">Carbohydrate degradation; glycolysis; D-glyceraldehyde 3-phosphate from glycerone phosphate: step 1/1.</text>
</comment>
<sequence>MIEMSRKVIIAGNWKMNKTAAEGKALVDALKPLVADVCPDVADIVVCPTFTTLAAVIDAVKGSNIKVGAQNVHWAESGAFTGEISAAMLKELGVEYVILGHSERRQYFGETDETVNKRLKAALAAGLKPIVCVGELLEERETGKTEKVLFTQLEGGLAGLSKEDMAKVVIAYEPVWAIGTGKTATPEIAEETHNYIRCTLNDMFGKEIGEGVRIQYGGSMKAENAKELVAQPNIDGGLIGGAALKADSFSALIHNAIAG</sequence>
<dbReference type="GO" id="GO:0006094">
    <property type="term" value="P:gluconeogenesis"/>
    <property type="evidence" value="ECO:0007669"/>
    <property type="project" value="UniProtKB-UniRule"/>
</dbReference>
<evidence type="ECO:0000256" key="5">
    <source>
        <dbReference type="ARBA" id="ARBA00023152"/>
    </source>
</evidence>
<evidence type="ECO:0000256" key="2">
    <source>
        <dbReference type="ARBA" id="ARBA00007422"/>
    </source>
</evidence>
<dbReference type="InterPro" id="IPR020861">
    <property type="entry name" value="Triosephosphate_isomerase_AS"/>
</dbReference>
<dbReference type="GO" id="GO:0019563">
    <property type="term" value="P:glycerol catabolic process"/>
    <property type="evidence" value="ECO:0007669"/>
    <property type="project" value="TreeGrafter"/>
</dbReference>
<evidence type="ECO:0000313" key="9">
    <source>
        <dbReference type="EMBL" id="NMD86016.1"/>
    </source>
</evidence>
<evidence type="ECO:0000256" key="4">
    <source>
        <dbReference type="ARBA" id="ARBA00022490"/>
    </source>
</evidence>
<dbReference type="GO" id="GO:0004807">
    <property type="term" value="F:triose-phosphate isomerase activity"/>
    <property type="evidence" value="ECO:0007669"/>
    <property type="project" value="UniProtKB-UniRule"/>
</dbReference>
<dbReference type="InterPro" id="IPR000652">
    <property type="entry name" value="Triosephosphate_isomerase"/>
</dbReference>
<comment type="catalytic activity">
    <reaction evidence="7 8">
        <text>D-glyceraldehyde 3-phosphate = dihydroxyacetone phosphate</text>
        <dbReference type="Rhea" id="RHEA:18585"/>
        <dbReference type="ChEBI" id="CHEBI:57642"/>
        <dbReference type="ChEBI" id="CHEBI:59776"/>
        <dbReference type="EC" id="5.3.1.1"/>
    </reaction>
</comment>
<dbReference type="UniPathway" id="UPA00138"/>
<dbReference type="PANTHER" id="PTHR21139:SF42">
    <property type="entry name" value="TRIOSEPHOSPHATE ISOMERASE"/>
    <property type="match status" value="1"/>
</dbReference>
<dbReference type="AlphaFoldDB" id="A0A848AZC3"/>
<evidence type="ECO:0000256" key="7">
    <source>
        <dbReference type="HAMAP-Rule" id="MF_00147"/>
    </source>
</evidence>
<dbReference type="GO" id="GO:0006096">
    <property type="term" value="P:glycolytic process"/>
    <property type="evidence" value="ECO:0007669"/>
    <property type="project" value="UniProtKB-UniRule"/>
</dbReference>
<comment type="function">
    <text evidence="7">Involved in the gluconeogenesis. Catalyzes stereospecifically the conversion of dihydroxyacetone phosphate (DHAP) to D-glyceraldehyde-3-phosphate (G3P).</text>
</comment>
<dbReference type="InterPro" id="IPR035990">
    <property type="entry name" value="TIM_sf"/>
</dbReference>
<name>A0A848AZC3_9BACT</name>
<gene>
    <name evidence="7" type="primary">tpiA</name>
    <name evidence="9" type="ORF">HF882_05400</name>
</gene>
<dbReference type="InterPro" id="IPR013785">
    <property type="entry name" value="Aldolase_TIM"/>
</dbReference>
<evidence type="ECO:0000256" key="8">
    <source>
        <dbReference type="RuleBase" id="RU363013"/>
    </source>
</evidence>
<dbReference type="HAMAP" id="MF_00147_B">
    <property type="entry name" value="TIM_B"/>
    <property type="match status" value="1"/>
</dbReference>
<dbReference type="Pfam" id="PF00121">
    <property type="entry name" value="TIM"/>
    <property type="match status" value="1"/>
</dbReference>
<evidence type="ECO:0000256" key="1">
    <source>
        <dbReference type="ARBA" id="ARBA00004680"/>
    </source>
</evidence>
<dbReference type="PANTHER" id="PTHR21139">
    <property type="entry name" value="TRIOSEPHOSPHATE ISOMERASE"/>
    <property type="match status" value="1"/>
</dbReference>
<feature type="binding site" evidence="7">
    <location>
        <begin position="240"/>
        <end position="241"/>
    </location>
    <ligand>
        <name>substrate</name>
    </ligand>
</feature>
<comment type="similarity">
    <text evidence="2 7 8">Belongs to the triosephosphate isomerase family.</text>
</comment>
<dbReference type="UniPathway" id="UPA00109">
    <property type="reaction ID" value="UER00189"/>
</dbReference>
<evidence type="ECO:0000256" key="3">
    <source>
        <dbReference type="ARBA" id="ARBA00022432"/>
    </source>
</evidence>
<keyword evidence="5 7" id="KW-0324">Glycolysis</keyword>
<evidence type="ECO:0000256" key="6">
    <source>
        <dbReference type="ARBA" id="ARBA00023235"/>
    </source>
</evidence>
<dbReference type="Proteomes" id="UP000576225">
    <property type="component" value="Unassembled WGS sequence"/>
</dbReference>
<dbReference type="GO" id="GO:0046166">
    <property type="term" value="P:glyceraldehyde-3-phosphate biosynthetic process"/>
    <property type="evidence" value="ECO:0007669"/>
    <property type="project" value="TreeGrafter"/>
</dbReference>
<feature type="active site" description="Proton acceptor" evidence="7">
    <location>
        <position position="173"/>
    </location>
</feature>
<feature type="active site" description="Electrophile" evidence="7">
    <location>
        <position position="101"/>
    </location>
</feature>
<comment type="subcellular location">
    <subcellularLocation>
        <location evidence="7 8">Cytoplasm</location>
    </subcellularLocation>
</comment>
<feature type="binding site" evidence="7">
    <location>
        <position position="179"/>
    </location>
    <ligand>
        <name>substrate</name>
    </ligand>
</feature>
<dbReference type="PROSITE" id="PS00171">
    <property type="entry name" value="TIM_1"/>
    <property type="match status" value="1"/>
</dbReference>
<organism evidence="9 10">
    <name type="scientific">Victivallis vadensis</name>
    <dbReference type="NCBI Taxonomy" id="172901"/>
    <lineage>
        <taxon>Bacteria</taxon>
        <taxon>Pseudomonadati</taxon>
        <taxon>Lentisphaerota</taxon>
        <taxon>Lentisphaeria</taxon>
        <taxon>Victivallales</taxon>
        <taxon>Victivallaceae</taxon>
        <taxon>Victivallis</taxon>
    </lineage>
</organism>
<dbReference type="GO" id="GO:0005829">
    <property type="term" value="C:cytosol"/>
    <property type="evidence" value="ECO:0007669"/>
    <property type="project" value="TreeGrafter"/>
</dbReference>
<comment type="caution">
    <text evidence="9">The sequence shown here is derived from an EMBL/GenBank/DDBJ whole genome shotgun (WGS) entry which is preliminary data.</text>
</comment>
<comment type="pathway">
    <text evidence="7 8">Carbohydrate biosynthesis; gluconeogenesis.</text>
</comment>
<dbReference type="PROSITE" id="PS51440">
    <property type="entry name" value="TIM_2"/>
    <property type="match status" value="1"/>
</dbReference>
<dbReference type="Gene3D" id="3.20.20.70">
    <property type="entry name" value="Aldolase class I"/>
    <property type="match status" value="1"/>
</dbReference>
<dbReference type="FunFam" id="3.20.20.70:FF:000016">
    <property type="entry name" value="Triosephosphate isomerase"/>
    <property type="match status" value="1"/>
</dbReference>
<comment type="subunit">
    <text evidence="7 8">Homodimer.</text>
</comment>
<feature type="binding site" evidence="7">
    <location>
        <begin position="13"/>
        <end position="15"/>
    </location>
    <ligand>
        <name>substrate</name>
    </ligand>
</feature>
<keyword evidence="6 7" id="KW-0413">Isomerase</keyword>
<reference evidence="9 10" key="1">
    <citation type="submission" date="2020-04" db="EMBL/GenBank/DDBJ databases">
        <authorList>
            <person name="Hitch T.C.A."/>
            <person name="Wylensek D."/>
            <person name="Clavel T."/>
        </authorList>
    </citation>
    <scope>NUCLEOTIDE SEQUENCE [LARGE SCALE GENOMIC DNA]</scope>
    <source>
        <strain evidence="9 10">COR2-253-APC-1A</strain>
    </source>
</reference>
<keyword evidence="3 7" id="KW-0312">Gluconeogenesis</keyword>
<evidence type="ECO:0000313" key="10">
    <source>
        <dbReference type="Proteomes" id="UP000576225"/>
    </source>
</evidence>
<dbReference type="EC" id="5.3.1.1" evidence="7 8"/>